<dbReference type="Proteomes" id="UP000232722">
    <property type="component" value="Unassembled WGS sequence"/>
</dbReference>
<comment type="caution">
    <text evidence="1">The sequence shown here is derived from an EMBL/GenBank/DDBJ whole genome shotgun (WGS) entry which is preliminary data.</text>
</comment>
<reference evidence="1 2" key="1">
    <citation type="submission" date="2016-04" db="EMBL/GenBank/DDBJ databases">
        <title>Genome analyses suggest a sexual origin of heterokaryosis in a supposedly ancient asexual fungus.</title>
        <authorList>
            <person name="Ropars J."/>
            <person name="Sedzielewska K."/>
            <person name="Noel J."/>
            <person name="Charron P."/>
            <person name="Farinelli L."/>
            <person name="Marton T."/>
            <person name="Kruger M."/>
            <person name="Pelin A."/>
            <person name="Brachmann A."/>
            <person name="Corradi N."/>
        </authorList>
    </citation>
    <scope>NUCLEOTIDE SEQUENCE [LARGE SCALE GENOMIC DNA]</scope>
    <source>
        <strain evidence="1 2">A5</strain>
    </source>
</reference>
<gene>
    <name evidence="1" type="ORF">RhiirA5_438770</name>
</gene>
<evidence type="ECO:0000313" key="2">
    <source>
        <dbReference type="Proteomes" id="UP000232722"/>
    </source>
</evidence>
<dbReference type="EMBL" id="LLXJ01006060">
    <property type="protein sequence ID" value="PKB94443.1"/>
    <property type="molecule type" value="Genomic_DNA"/>
</dbReference>
<name>A0A2N0NIP9_9GLOM</name>
<protein>
    <submittedName>
        <fullName evidence="1">Uncharacterized protein</fullName>
    </submittedName>
</protein>
<proteinExistence type="predicted"/>
<evidence type="ECO:0000313" key="1">
    <source>
        <dbReference type="EMBL" id="PKB94443.1"/>
    </source>
</evidence>
<reference evidence="1 2" key="2">
    <citation type="submission" date="2017-09" db="EMBL/GenBank/DDBJ databases">
        <title>Extensive intraspecific genome diversity in a model arbuscular mycorrhizal fungus.</title>
        <authorList>
            <person name="Chen E.C."/>
            <person name="Morin E."/>
            <person name="Beaudet D."/>
            <person name="Noel J."/>
            <person name="Ndikumana S."/>
            <person name="Charron P."/>
            <person name="St-Onge C."/>
            <person name="Giorgi J."/>
            <person name="Grigoriev I.V."/>
            <person name="Roux C."/>
            <person name="Martin F.M."/>
            <person name="Corradi N."/>
        </authorList>
    </citation>
    <scope>NUCLEOTIDE SEQUENCE [LARGE SCALE GENOMIC DNA]</scope>
    <source>
        <strain evidence="1 2">A5</strain>
    </source>
</reference>
<organism evidence="1 2">
    <name type="scientific">Rhizophagus irregularis</name>
    <dbReference type="NCBI Taxonomy" id="588596"/>
    <lineage>
        <taxon>Eukaryota</taxon>
        <taxon>Fungi</taxon>
        <taxon>Fungi incertae sedis</taxon>
        <taxon>Mucoromycota</taxon>
        <taxon>Glomeromycotina</taxon>
        <taxon>Glomeromycetes</taxon>
        <taxon>Glomerales</taxon>
        <taxon>Glomeraceae</taxon>
        <taxon>Rhizophagus</taxon>
    </lineage>
</organism>
<sequence length="96" mass="11478">MINIGNGKNLRLIDILRYLQSPKKELHKDKEKLEKSNFKHHNNLSFLNFYTNHNFIKNAIRKNSNDYYCQCSSRRTFSLSCLDKEQGQKRIQCKNL</sequence>
<dbReference type="AlphaFoldDB" id="A0A2N0NIP9"/>
<accession>A0A2N0NIP9</accession>